<evidence type="ECO:0000313" key="1">
    <source>
        <dbReference type="EMBL" id="KAF2551098.1"/>
    </source>
</evidence>
<dbReference type="Proteomes" id="UP000712281">
    <property type="component" value="Unassembled WGS sequence"/>
</dbReference>
<organism evidence="1 2">
    <name type="scientific">Brassica cretica</name>
    <name type="common">Mustard</name>
    <dbReference type="NCBI Taxonomy" id="69181"/>
    <lineage>
        <taxon>Eukaryota</taxon>
        <taxon>Viridiplantae</taxon>
        <taxon>Streptophyta</taxon>
        <taxon>Embryophyta</taxon>
        <taxon>Tracheophyta</taxon>
        <taxon>Spermatophyta</taxon>
        <taxon>Magnoliopsida</taxon>
        <taxon>eudicotyledons</taxon>
        <taxon>Gunneridae</taxon>
        <taxon>Pentapetalae</taxon>
        <taxon>rosids</taxon>
        <taxon>malvids</taxon>
        <taxon>Brassicales</taxon>
        <taxon>Brassicaceae</taxon>
        <taxon>Brassiceae</taxon>
        <taxon>Brassica</taxon>
    </lineage>
</organism>
<sequence>MMEKLAELTVSDFFRCYDLLSSVGTYSDRRNPRAVLVMLGIKVASFYQIFDGSQYI</sequence>
<dbReference type="AlphaFoldDB" id="A0A8S9H4S4"/>
<reference evidence="1" key="1">
    <citation type="submission" date="2019-12" db="EMBL/GenBank/DDBJ databases">
        <title>Genome sequencing and annotation of Brassica cretica.</title>
        <authorList>
            <person name="Studholme D.J."/>
            <person name="Sarris P.F."/>
        </authorList>
    </citation>
    <scope>NUCLEOTIDE SEQUENCE</scope>
    <source>
        <strain evidence="1">PFS-001/15</strain>
        <tissue evidence="1">Leaf</tissue>
    </source>
</reference>
<name>A0A8S9H4S4_BRACR</name>
<protein>
    <submittedName>
        <fullName evidence="1">Uncharacterized protein</fullName>
    </submittedName>
</protein>
<comment type="caution">
    <text evidence="1">The sequence shown here is derived from an EMBL/GenBank/DDBJ whole genome shotgun (WGS) entry which is preliminary data.</text>
</comment>
<dbReference type="EMBL" id="QGKW02001988">
    <property type="protein sequence ID" value="KAF2551098.1"/>
    <property type="molecule type" value="Genomic_DNA"/>
</dbReference>
<proteinExistence type="predicted"/>
<accession>A0A8S9H4S4</accession>
<gene>
    <name evidence="1" type="ORF">F2Q68_00035163</name>
</gene>
<evidence type="ECO:0000313" key="2">
    <source>
        <dbReference type="Proteomes" id="UP000712281"/>
    </source>
</evidence>